<dbReference type="RefSeq" id="WP_199397070.1">
    <property type="nucleotide sequence ID" value="NZ_JAEMHK010000021.1"/>
</dbReference>
<keyword evidence="2" id="KW-1185">Reference proteome</keyword>
<reference evidence="1 2" key="1">
    <citation type="submission" date="2020-12" db="EMBL/GenBank/DDBJ databases">
        <title>Geomonas sp. Red259, isolated from paddy soil.</title>
        <authorList>
            <person name="Xu Z."/>
            <person name="Zhang Z."/>
            <person name="Masuda Y."/>
            <person name="Itoh H."/>
            <person name="Senoo K."/>
        </authorList>
    </citation>
    <scope>NUCLEOTIDE SEQUENCE [LARGE SCALE GENOMIC DNA]</scope>
    <source>
        <strain evidence="1 2">Red259</strain>
    </source>
</reference>
<sequence length="46" mass="4909">MRLLLLCVGGAPPTGAPCQALHRHGFIGMEKEVVDLISAWIKNPAP</sequence>
<organism evidence="1 2">
    <name type="scientific">Geomonas propionica</name>
    <dbReference type="NCBI Taxonomy" id="2798582"/>
    <lineage>
        <taxon>Bacteria</taxon>
        <taxon>Pseudomonadati</taxon>
        <taxon>Thermodesulfobacteriota</taxon>
        <taxon>Desulfuromonadia</taxon>
        <taxon>Geobacterales</taxon>
        <taxon>Geobacteraceae</taxon>
        <taxon>Geomonas</taxon>
    </lineage>
</organism>
<name>A0ABS0YXD5_9BACT</name>
<comment type="caution">
    <text evidence="1">The sequence shown here is derived from an EMBL/GenBank/DDBJ whole genome shotgun (WGS) entry which is preliminary data.</text>
</comment>
<proteinExistence type="predicted"/>
<accession>A0ABS0YXD5</accession>
<evidence type="ECO:0000313" key="2">
    <source>
        <dbReference type="Proteomes" id="UP000641025"/>
    </source>
</evidence>
<evidence type="ECO:0000313" key="1">
    <source>
        <dbReference type="EMBL" id="MBJ6802599.1"/>
    </source>
</evidence>
<gene>
    <name evidence="1" type="ORF">JFN90_20925</name>
</gene>
<dbReference type="Proteomes" id="UP000641025">
    <property type="component" value="Unassembled WGS sequence"/>
</dbReference>
<dbReference type="EMBL" id="JAEMHK010000021">
    <property type="protein sequence ID" value="MBJ6802599.1"/>
    <property type="molecule type" value="Genomic_DNA"/>
</dbReference>
<protein>
    <submittedName>
        <fullName evidence="1">Uncharacterized protein</fullName>
    </submittedName>
</protein>